<gene>
    <name evidence="2" type="ORF">P3F89_16200</name>
</gene>
<evidence type="ECO:0000313" key="3">
    <source>
        <dbReference type="Proteomes" id="UP001260090"/>
    </source>
</evidence>
<dbReference type="GeneID" id="93008877"/>
<dbReference type="AlphaFoldDB" id="A0ABD7ZJY6"/>
<keyword evidence="1" id="KW-0812">Transmembrane</keyword>
<keyword evidence="1" id="KW-0472">Membrane</keyword>
<evidence type="ECO:0008006" key="4">
    <source>
        <dbReference type="Google" id="ProtNLM"/>
    </source>
</evidence>
<reference evidence="2 3" key="1">
    <citation type="submission" date="2023-03" db="EMBL/GenBank/DDBJ databases">
        <title>Plant growth-promoting bacteria for biocontrol of bacterial wilt in tomato.</title>
        <authorList>
            <person name="Song J."/>
            <person name="Jin Y.J."/>
        </authorList>
    </citation>
    <scope>NUCLEOTIDE SEQUENCE [LARGE SCALE GENOMIC DNA]</scope>
    <source>
        <strain evidence="2 3">T36S-23</strain>
    </source>
</reference>
<accession>A0ABD7ZJY6</accession>
<dbReference type="RefSeq" id="WP_001166623.1">
    <property type="nucleotide sequence ID" value="NZ_CP119875.1"/>
</dbReference>
<organism evidence="2 3">
    <name type="scientific">Bacillus tropicus</name>
    <dbReference type="NCBI Taxonomy" id="2026188"/>
    <lineage>
        <taxon>Bacteria</taxon>
        <taxon>Bacillati</taxon>
        <taxon>Bacillota</taxon>
        <taxon>Bacilli</taxon>
        <taxon>Bacillales</taxon>
        <taxon>Bacillaceae</taxon>
        <taxon>Bacillus</taxon>
        <taxon>Bacillus cereus group</taxon>
    </lineage>
</organism>
<sequence length="79" mass="8614">MQINEIISLIAMIATVISTVIAILQTKKCNDIKKEIINIKSETYNLVKNSDKSQTQITNSGKNSGVISEKVEGGVHLGR</sequence>
<dbReference type="Proteomes" id="UP001260090">
    <property type="component" value="Chromosome"/>
</dbReference>
<feature type="transmembrane region" description="Helical" evidence="1">
    <location>
        <begin position="6"/>
        <end position="24"/>
    </location>
</feature>
<evidence type="ECO:0000313" key="2">
    <source>
        <dbReference type="EMBL" id="WMY13516.1"/>
    </source>
</evidence>
<keyword evidence="1" id="KW-1133">Transmembrane helix</keyword>
<protein>
    <recommendedName>
        <fullName evidence="4">Phage protein</fullName>
    </recommendedName>
</protein>
<dbReference type="EMBL" id="CP119875">
    <property type="protein sequence ID" value="WMY13516.1"/>
    <property type="molecule type" value="Genomic_DNA"/>
</dbReference>
<name>A0ABD7ZJY6_9BACI</name>
<proteinExistence type="predicted"/>
<evidence type="ECO:0000256" key="1">
    <source>
        <dbReference type="SAM" id="Phobius"/>
    </source>
</evidence>